<dbReference type="CDD" id="cd22010">
    <property type="entry name" value="HMG-box_ABF2-like_rpt1"/>
    <property type="match status" value="1"/>
</dbReference>
<feature type="domain" description="HMG box" evidence="4">
    <location>
        <begin position="118"/>
        <end position="185"/>
    </location>
</feature>
<proteinExistence type="predicted"/>
<dbReference type="InterPro" id="IPR051965">
    <property type="entry name" value="ChromReg_NeuronalGeneExpr"/>
</dbReference>
<dbReference type="EMBL" id="AACI03001844">
    <property type="protein sequence ID" value="EJT41931.1"/>
    <property type="molecule type" value="Genomic_DNA"/>
</dbReference>
<keyword evidence="6" id="KW-1185">Reference proteome</keyword>
<dbReference type="Gene3D" id="1.10.30.10">
    <property type="entry name" value="High mobility group box domain"/>
    <property type="match status" value="2"/>
</dbReference>
<evidence type="ECO:0000256" key="3">
    <source>
        <dbReference type="PROSITE-ProRule" id="PRU00267"/>
    </source>
</evidence>
<accession>J5RKN6</accession>
<gene>
    <name evidence="5" type="primary">YMR072W</name>
    <name evidence="5" type="ORF">SKUD_152802</name>
</gene>
<feature type="domain" description="HMG box" evidence="4">
    <location>
        <begin position="45"/>
        <end position="113"/>
    </location>
</feature>
<evidence type="ECO:0000256" key="2">
    <source>
        <dbReference type="ARBA" id="ARBA00023242"/>
    </source>
</evidence>
<dbReference type="Pfam" id="PF00505">
    <property type="entry name" value="HMG_box"/>
    <property type="match status" value="2"/>
</dbReference>
<dbReference type="GO" id="GO:0003677">
    <property type="term" value="F:DNA binding"/>
    <property type="evidence" value="ECO:0007669"/>
    <property type="project" value="UniProtKB-UniRule"/>
</dbReference>
<protein>
    <submittedName>
        <fullName evidence="5">ABF2-like protein</fullName>
    </submittedName>
</protein>
<reference evidence="6" key="2">
    <citation type="journal article" date="2011" name="G3 (Bethesda)">
        <title>The awesome power of yeast evolutionary genetics: New genome sequences and strain resources for the Saccharomyces sensu stricto genus.</title>
        <authorList>
            <person name="Scannell D.R."/>
            <person name="Zill O.A."/>
            <person name="Rokas A."/>
            <person name="Payen C."/>
            <person name="Dunham M.J."/>
            <person name="Eisen M.B."/>
            <person name="Rine J."/>
            <person name="Johnston M."/>
            <person name="Hittinger C.T."/>
        </authorList>
    </citation>
    <scope>GENOME REANNOTATION</scope>
    <source>
        <strain evidence="6">ATCC MYA-4449 / AS 2.2408 / CBS 8840 / NBRC 1802 / NCYC 2889</strain>
    </source>
</reference>
<dbReference type="PROSITE" id="PS50118">
    <property type="entry name" value="HMG_BOX_2"/>
    <property type="match status" value="2"/>
</dbReference>
<sequence length="185" mass="21733">MNMNGYSLLSRSFHQSTKPLFNLSSILLKASKRTQLRNELIKQGPKRPTSAYFLFLQDHRSQFAKENPTLRPSEISKIAGEKWQTLKSDIKDKYISQRKELYSEYQKAKKEFDDKLPPKRPAGPFIKYANEVRSKVFAQHPDKSQLELMKVIGDKWQSLDQNTKNKYIQEYKKAIQEYNALFPLN</sequence>
<dbReference type="InterPro" id="IPR036910">
    <property type="entry name" value="HMG_box_dom_sf"/>
</dbReference>
<evidence type="ECO:0000259" key="4">
    <source>
        <dbReference type="PROSITE" id="PS50118"/>
    </source>
</evidence>
<dbReference type="STRING" id="226230.J5RKN6"/>
<feature type="DNA-binding region" description="HMG box" evidence="3">
    <location>
        <begin position="118"/>
        <end position="185"/>
    </location>
</feature>
<comment type="caution">
    <text evidence="5">The sequence shown here is derived from an EMBL/GenBank/DDBJ whole genome shotgun (WGS) entry which is preliminary data.</text>
</comment>
<reference evidence="5 6" key="1">
    <citation type="journal article" date="2003" name="Science">
        <title>Finding functional features in Saccharomyces genomes by phylogenetic footprinting.</title>
        <authorList>
            <person name="Cliften P.F."/>
            <person name="Sudarsanam P."/>
            <person name="Desikan A."/>
            <person name="Fulton L."/>
            <person name="Fulton B."/>
            <person name="Majors J."/>
            <person name="Waterston R."/>
            <person name="Cohen B.A."/>
            <person name="Johnston M."/>
        </authorList>
    </citation>
    <scope>NUCLEOTIDE SEQUENCE [LARGE SCALE GENOMIC DNA]</scope>
    <source>
        <strain evidence="6">ATCC MYA-4449 / AS 2.2408 / CBS 8840 / NBRC 1802 / NCYC 2889</strain>
    </source>
</reference>
<name>J5RKN6_SACK1</name>
<keyword evidence="1 3" id="KW-0238">DNA-binding</keyword>
<dbReference type="PANTHER" id="PTHR46040">
    <property type="entry name" value="HIGH MOBILITY GROUP PROTEIN 2"/>
    <property type="match status" value="1"/>
</dbReference>
<dbReference type="SMART" id="SM00398">
    <property type="entry name" value="HMG"/>
    <property type="match status" value="2"/>
</dbReference>
<dbReference type="GO" id="GO:0010468">
    <property type="term" value="P:regulation of gene expression"/>
    <property type="evidence" value="ECO:0007669"/>
    <property type="project" value="TreeGrafter"/>
</dbReference>
<evidence type="ECO:0000256" key="1">
    <source>
        <dbReference type="ARBA" id="ARBA00023125"/>
    </source>
</evidence>
<dbReference type="GO" id="GO:0005634">
    <property type="term" value="C:nucleus"/>
    <property type="evidence" value="ECO:0007669"/>
    <property type="project" value="UniProtKB-UniRule"/>
</dbReference>
<dbReference type="SUPFAM" id="SSF47095">
    <property type="entry name" value="HMG-box"/>
    <property type="match status" value="2"/>
</dbReference>
<dbReference type="PANTHER" id="PTHR46040:SF3">
    <property type="entry name" value="HIGH MOBILITY GROUP PROTEIN 2"/>
    <property type="match status" value="1"/>
</dbReference>
<dbReference type="InterPro" id="IPR009071">
    <property type="entry name" value="HMG_box_dom"/>
</dbReference>
<dbReference type="Proteomes" id="UP000002753">
    <property type="component" value="Unassembled WGS sequence"/>
</dbReference>
<feature type="DNA-binding region" description="HMG box" evidence="3">
    <location>
        <begin position="45"/>
        <end position="113"/>
    </location>
</feature>
<dbReference type="CDD" id="cd22012">
    <property type="entry name" value="HMG-box_ABF2_IXR1-like_rpt2"/>
    <property type="match status" value="1"/>
</dbReference>
<dbReference type="AlphaFoldDB" id="J5RKN6"/>
<evidence type="ECO:0000313" key="5">
    <source>
        <dbReference type="EMBL" id="EJT41931.1"/>
    </source>
</evidence>
<organism evidence="5 6">
    <name type="scientific">Saccharomyces kudriavzevii (strain ATCC MYA-4449 / AS 2.2408 / CBS 8840 / NBRC 1802 / NCYC 2889)</name>
    <name type="common">Yeast</name>
    <dbReference type="NCBI Taxonomy" id="226230"/>
    <lineage>
        <taxon>Eukaryota</taxon>
        <taxon>Fungi</taxon>
        <taxon>Dikarya</taxon>
        <taxon>Ascomycota</taxon>
        <taxon>Saccharomycotina</taxon>
        <taxon>Saccharomycetes</taxon>
        <taxon>Saccharomycetales</taxon>
        <taxon>Saccharomycetaceae</taxon>
        <taxon>Saccharomyces</taxon>
    </lineage>
</organism>
<evidence type="ECO:0000313" key="6">
    <source>
        <dbReference type="Proteomes" id="UP000002753"/>
    </source>
</evidence>
<dbReference type="HOGENOM" id="CLU_082854_2_0_1"/>
<keyword evidence="2 3" id="KW-0539">Nucleus</keyword>